<evidence type="ECO:0000313" key="4">
    <source>
        <dbReference type="EMBL" id="ERE78349.1"/>
    </source>
</evidence>
<accession>A0A098KX88</accession>
<keyword evidence="2" id="KW-0964">Secreted</keyword>
<proteinExistence type="predicted"/>
<gene>
    <name evidence="4" type="ORF">H671_3g10423</name>
</gene>
<dbReference type="InterPro" id="IPR051291">
    <property type="entry name" value="CIMAP"/>
</dbReference>
<dbReference type="GO" id="GO:0001520">
    <property type="term" value="C:outer dense fiber"/>
    <property type="evidence" value="ECO:0007669"/>
    <property type="project" value="TreeGrafter"/>
</dbReference>
<evidence type="ECO:0000256" key="2">
    <source>
        <dbReference type="ARBA" id="ARBA00022525"/>
    </source>
</evidence>
<dbReference type="InterPro" id="IPR016126">
    <property type="entry name" value="Secretoglobin"/>
</dbReference>
<comment type="subcellular location">
    <subcellularLocation>
        <location evidence="1">Secreted</location>
    </subcellularLocation>
</comment>
<feature type="chain" id="PRO_5001944072" evidence="3">
    <location>
        <begin position="24"/>
        <end position="391"/>
    </location>
</feature>
<dbReference type="CDD" id="cd00633">
    <property type="entry name" value="Secretoglobin"/>
    <property type="match status" value="1"/>
</dbReference>
<organism evidence="4 5">
    <name type="scientific">Cricetulus griseus</name>
    <name type="common">Chinese hamster</name>
    <name type="synonym">Cricetulus barabensis griseus</name>
    <dbReference type="NCBI Taxonomy" id="10029"/>
    <lineage>
        <taxon>Eukaryota</taxon>
        <taxon>Metazoa</taxon>
        <taxon>Chordata</taxon>
        <taxon>Craniata</taxon>
        <taxon>Vertebrata</taxon>
        <taxon>Euteleostomi</taxon>
        <taxon>Mammalia</taxon>
        <taxon>Eutheria</taxon>
        <taxon>Euarchontoglires</taxon>
        <taxon>Glires</taxon>
        <taxon>Rodentia</taxon>
        <taxon>Myomorpha</taxon>
        <taxon>Muroidea</taxon>
        <taxon>Cricetidae</taxon>
        <taxon>Cricetinae</taxon>
        <taxon>Cricetulus</taxon>
    </lineage>
</organism>
<protein>
    <submittedName>
        <fullName evidence="4">Outer dense fiber protein 3</fullName>
    </submittedName>
</protein>
<dbReference type="Proteomes" id="UP000030759">
    <property type="component" value="Unassembled WGS sequence"/>
</dbReference>
<sequence length="391" mass="42353">MKGSSTLLLVSLTLLCICGLSTAEDNNEFFMEFLQTLLVGTPEELYEGPLGKYNVNDMAKAALGELKSCIDGLQPVHKEQLVKLLVIGLGLSSPNVCSSSKPHPSAKKLSTLASQLFAKFSDLPMLPQSQENKPTMAEEIWVGTWRPHRPRGPIMALYSSPGPKYLIPPTTGFVKHTPTKLRAPAYSFRGAPMLLAENCSPGPRYSVNPKILRTGKDLGPAYSILGRYQAKTLLTPGPGDYFPEKSTKHVFDSAPSHSISARTKTFRVDSTPGPAAYMLPVVMGPHTVGKVSQPSFSIKGRSKLGSFSDDLHKARTPGPAAYRQTDVQVTKFKAPQYTMAARVEPPGDKTLKPGPGAHSPEKVILNKPCAPIVTFGIKHSDYMTPLVVDVE</sequence>
<dbReference type="Pfam" id="PF07004">
    <property type="entry name" value="SHIPPO-rpt"/>
    <property type="match status" value="4"/>
</dbReference>
<dbReference type="PANTHER" id="PTHR21580">
    <property type="entry name" value="SHIPPO-1-RELATED"/>
    <property type="match status" value="1"/>
</dbReference>
<dbReference type="SUPFAM" id="SSF48201">
    <property type="entry name" value="Uteroglobin-like"/>
    <property type="match status" value="1"/>
</dbReference>
<dbReference type="PROSITE" id="PS51311">
    <property type="entry name" value="SCGB"/>
    <property type="match status" value="1"/>
</dbReference>
<dbReference type="GO" id="GO:0005576">
    <property type="term" value="C:extracellular region"/>
    <property type="evidence" value="ECO:0007669"/>
    <property type="project" value="UniProtKB-SubCell"/>
</dbReference>
<evidence type="ECO:0000256" key="3">
    <source>
        <dbReference type="SAM" id="SignalP"/>
    </source>
</evidence>
<feature type="signal peptide" evidence="3">
    <location>
        <begin position="1"/>
        <end position="23"/>
    </location>
</feature>
<name>A0A098KX88_CRIGR</name>
<keyword evidence="3" id="KW-0732">Signal</keyword>
<dbReference type="InterPro" id="IPR010736">
    <property type="entry name" value="SHIPPO-rpt"/>
</dbReference>
<evidence type="ECO:0000256" key="1">
    <source>
        <dbReference type="ARBA" id="ARBA00004613"/>
    </source>
</evidence>
<dbReference type="InterPro" id="IPR035960">
    <property type="entry name" value="Secretoglobin_sf"/>
</dbReference>
<evidence type="ECO:0000313" key="5">
    <source>
        <dbReference type="Proteomes" id="UP000030759"/>
    </source>
</evidence>
<dbReference type="EMBL" id="KE673115">
    <property type="protein sequence ID" value="ERE78349.1"/>
    <property type="molecule type" value="Genomic_DNA"/>
</dbReference>
<dbReference type="AlphaFoldDB" id="A0A098KX88"/>
<dbReference type="PANTHER" id="PTHR21580:SF23">
    <property type="entry name" value="OUTER DENSE FIBER PROTEIN 3"/>
    <property type="match status" value="1"/>
</dbReference>
<dbReference type="Pfam" id="PF01099">
    <property type="entry name" value="Uteroglobin"/>
    <property type="match status" value="1"/>
</dbReference>
<reference evidence="5" key="1">
    <citation type="journal article" date="2013" name="Nat. Biotechnol.">
        <title>Chinese hamster genome sequenced from sorted chromosomes.</title>
        <authorList>
            <person name="Brinkrolf K."/>
            <person name="Rupp O."/>
            <person name="Laux H."/>
            <person name="Kollin F."/>
            <person name="Ernst W."/>
            <person name="Linke B."/>
            <person name="Kofler R."/>
            <person name="Romand S."/>
            <person name="Hesse F."/>
            <person name="Budach W.E."/>
            <person name="Galosy S."/>
            <person name="Muller D."/>
            <person name="Noll T."/>
            <person name="Wienberg J."/>
            <person name="Jostock T."/>
            <person name="Leonard M."/>
            <person name="Grillari J."/>
            <person name="Tauch A."/>
            <person name="Goesmann A."/>
            <person name="Helk B."/>
            <person name="Mott J.E."/>
            <person name="Puhler A."/>
            <person name="Borth N."/>
        </authorList>
    </citation>
    <scope>NUCLEOTIDE SEQUENCE [LARGE SCALE GENOMIC DNA]</scope>
    <source>
        <strain evidence="5">17A/GY</strain>
    </source>
</reference>